<evidence type="ECO:0008006" key="3">
    <source>
        <dbReference type="Google" id="ProtNLM"/>
    </source>
</evidence>
<evidence type="ECO:0000313" key="1">
    <source>
        <dbReference type="EMBL" id="RMI28188.1"/>
    </source>
</evidence>
<dbReference type="Proteomes" id="UP000279275">
    <property type="component" value="Unassembled WGS sequence"/>
</dbReference>
<dbReference type="EMBL" id="RFFH01000024">
    <property type="protein sequence ID" value="RMI28188.1"/>
    <property type="molecule type" value="Genomic_DNA"/>
</dbReference>
<accession>A0A3M2L0W9</accession>
<dbReference type="InterPro" id="IPR011051">
    <property type="entry name" value="RmlC_Cupin_sf"/>
</dbReference>
<keyword evidence="2" id="KW-1185">Reference proteome</keyword>
<sequence>MATGELATAGVVFVRSGGFDSAPHTAPARQSVVMTRGTIEVTVTSGQTHVFGLGDLLLAADVDGLGHSTVTFGDPPFEALFIAAREDA</sequence>
<gene>
    <name evidence="1" type="ORF">EBN03_31320</name>
</gene>
<organism evidence="1 2">
    <name type="scientific">Nocardia stercoris</name>
    <dbReference type="NCBI Taxonomy" id="2483361"/>
    <lineage>
        <taxon>Bacteria</taxon>
        <taxon>Bacillati</taxon>
        <taxon>Actinomycetota</taxon>
        <taxon>Actinomycetes</taxon>
        <taxon>Mycobacteriales</taxon>
        <taxon>Nocardiaceae</taxon>
        <taxon>Nocardia</taxon>
    </lineage>
</organism>
<protein>
    <recommendedName>
        <fullName evidence="3">Cupin domain-containing protein</fullName>
    </recommendedName>
</protein>
<name>A0A3M2L0W9_9NOCA</name>
<reference evidence="1 2" key="1">
    <citation type="submission" date="2018-10" db="EMBL/GenBank/DDBJ databases">
        <title>Isolation from cow dung.</title>
        <authorList>
            <person name="Ling L."/>
        </authorList>
    </citation>
    <scope>NUCLEOTIDE SEQUENCE [LARGE SCALE GENOMIC DNA]</scope>
    <source>
        <strain evidence="1 2">NEAU-LL90</strain>
    </source>
</reference>
<dbReference type="InterPro" id="IPR014710">
    <property type="entry name" value="RmlC-like_jellyroll"/>
</dbReference>
<evidence type="ECO:0000313" key="2">
    <source>
        <dbReference type="Proteomes" id="UP000279275"/>
    </source>
</evidence>
<proteinExistence type="predicted"/>
<dbReference type="OrthoDB" id="4205621at2"/>
<dbReference type="SUPFAM" id="SSF51182">
    <property type="entry name" value="RmlC-like cupins"/>
    <property type="match status" value="1"/>
</dbReference>
<dbReference type="Gene3D" id="2.60.120.10">
    <property type="entry name" value="Jelly Rolls"/>
    <property type="match status" value="1"/>
</dbReference>
<dbReference type="AlphaFoldDB" id="A0A3M2L0W9"/>
<dbReference type="RefSeq" id="WP_122191778.1">
    <property type="nucleotide sequence ID" value="NZ_RFFH01000024.1"/>
</dbReference>
<comment type="caution">
    <text evidence="1">The sequence shown here is derived from an EMBL/GenBank/DDBJ whole genome shotgun (WGS) entry which is preliminary data.</text>
</comment>